<comment type="subcellular location">
    <subcellularLocation>
        <location evidence="1 9">Cell membrane</location>
        <topology evidence="1 9">Multi-pass membrane protein</topology>
    </subcellularLocation>
</comment>
<evidence type="ECO:0000256" key="4">
    <source>
        <dbReference type="ARBA" id="ARBA00022679"/>
    </source>
</evidence>
<comment type="pathway">
    <text evidence="9">Protein modification; lipoprotein biosynthesis (N-acyl transfer).</text>
</comment>
<comment type="function">
    <text evidence="9">Catalyzes the phospholipid dependent N-acylation of the N-terminal cysteine of apolipoprotein, the last step in lipoprotein maturation.</text>
</comment>
<comment type="catalytic activity">
    <reaction evidence="9">
        <text>N-terminal S-1,2-diacyl-sn-glyceryl-L-cysteinyl-[lipoprotein] + a glycerophospholipid = N-acyl-S-1,2-diacyl-sn-glyceryl-L-cysteinyl-[lipoprotein] + a 2-acyl-sn-glycero-3-phospholipid + H(+)</text>
        <dbReference type="Rhea" id="RHEA:48228"/>
        <dbReference type="Rhea" id="RHEA-COMP:14681"/>
        <dbReference type="Rhea" id="RHEA-COMP:14684"/>
        <dbReference type="ChEBI" id="CHEBI:15378"/>
        <dbReference type="ChEBI" id="CHEBI:136912"/>
        <dbReference type="ChEBI" id="CHEBI:140656"/>
        <dbReference type="ChEBI" id="CHEBI:140657"/>
        <dbReference type="ChEBI" id="CHEBI:140660"/>
        <dbReference type="EC" id="2.3.1.269"/>
    </reaction>
</comment>
<dbReference type="EMBL" id="JAACAK010000017">
    <property type="protein sequence ID" value="NIR73936.1"/>
    <property type="molecule type" value="Genomic_DNA"/>
</dbReference>
<evidence type="ECO:0000256" key="6">
    <source>
        <dbReference type="ARBA" id="ARBA00022989"/>
    </source>
</evidence>
<dbReference type="Gene3D" id="3.60.110.10">
    <property type="entry name" value="Carbon-nitrogen hydrolase"/>
    <property type="match status" value="1"/>
</dbReference>
<feature type="transmembrane region" description="Helical" evidence="9">
    <location>
        <begin position="91"/>
        <end position="111"/>
    </location>
</feature>
<dbReference type="PROSITE" id="PS50263">
    <property type="entry name" value="CN_HYDROLASE"/>
    <property type="match status" value="1"/>
</dbReference>
<evidence type="ECO:0000256" key="7">
    <source>
        <dbReference type="ARBA" id="ARBA00023136"/>
    </source>
</evidence>
<dbReference type="GO" id="GO:0016410">
    <property type="term" value="F:N-acyltransferase activity"/>
    <property type="evidence" value="ECO:0007669"/>
    <property type="project" value="UniProtKB-UniRule"/>
</dbReference>
<keyword evidence="6 9" id="KW-1133">Transmembrane helix</keyword>
<feature type="transmembrane region" description="Helical" evidence="9">
    <location>
        <begin position="200"/>
        <end position="218"/>
    </location>
</feature>
<feature type="transmembrane region" description="Helical" evidence="9">
    <location>
        <begin position="12"/>
        <end position="44"/>
    </location>
</feature>
<dbReference type="PANTHER" id="PTHR38686">
    <property type="entry name" value="APOLIPOPROTEIN N-ACYLTRANSFERASE"/>
    <property type="match status" value="1"/>
</dbReference>
<evidence type="ECO:0000256" key="3">
    <source>
        <dbReference type="ARBA" id="ARBA00022475"/>
    </source>
</evidence>
<sequence>MRHPVLPRGKELGLPIASGILLTLAFPPFHLLAPSFVALVPWLVFVGRAPETDEGSASVRRATFWMGIVYFGTLLYWLFTSLVFYTWLSLLGYLITVLILAGILAVVGWGVHRARVTHGVPFWVSVPVLWTAAEWVQGHLGDIAFPWLGLGNSLTGYPALVGFAELTGTRGVTFWLALVGGLLAEWWLDGLARRPLRRAAVLAAALAIPIGFSVARWYTLDVRPAARALVVQPNIPEDLKLDREEALDSSFTALDRLTRTELDAAPIVSLVVWPETALPTYPSAAPGWADWANGLARDYGVGLLYGLVEVEWYPDRTFDYYNAALFVDSRGSPVGTYRKHYLVPVVERVPFLPMSWMRDLRSRATREEWRLPAIGSVSAFLRYFGGFGRGVEEPVFTVDGAGFGVLICYESIFAPLSRTYRRNGADFLVNITNDAWYGREKPWWSRSSALYQHPSHLVMRAIENRMGVARSANTGISLFVDPHGRVSRTTPLFEAAARVATVQTTDTLTLYTRLGDWPGWLSAIAGFVGLGWLWVEKRRRRN</sequence>
<name>A0AAE5C7X0_9BACT</name>
<evidence type="ECO:0000259" key="10">
    <source>
        <dbReference type="PROSITE" id="PS50263"/>
    </source>
</evidence>
<keyword evidence="5 9" id="KW-0812">Transmembrane</keyword>
<feature type="domain" description="CN hydrolase" evidence="10">
    <location>
        <begin position="231"/>
        <end position="504"/>
    </location>
</feature>
<proteinExistence type="inferred from homology"/>
<dbReference type="InterPro" id="IPR036526">
    <property type="entry name" value="C-N_Hydrolase_sf"/>
</dbReference>
<dbReference type="NCBIfam" id="TIGR00546">
    <property type="entry name" value="lnt"/>
    <property type="match status" value="1"/>
</dbReference>
<comment type="similarity">
    <text evidence="2 9">Belongs to the CN hydrolase family. Apolipoprotein N-acyltransferase subfamily.</text>
</comment>
<dbReference type="InterPro" id="IPR003010">
    <property type="entry name" value="C-N_Hydrolase"/>
</dbReference>
<organism evidence="11 12">
    <name type="scientific">Candidatus Kutchimonas denitrificans</name>
    <dbReference type="NCBI Taxonomy" id="3056748"/>
    <lineage>
        <taxon>Bacteria</taxon>
        <taxon>Pseudomonadati</taxon>
        <taxon>Gemmatimonadota</taxon>
        <taxon>Gemmatimonadia</taxon>
        <taxon>Candidatus Palauibacterales</taxon>
        <taxon>Candidatus Palauibacteraceae</taxon>
        <taxon>Candidatus Kutchimonas</taxon>
    </lineage>
</organism>
<dbReference type="GO" id="GO:0005886">
    <property type="term" value="C:plasma membrane"/>
    <property type="evidence" value="ECO:0007669"/>
    <property type="project" value="UniProtKB-SubCell"/>
</dbReference>
<feature type="transmembrane region" description="Helical" evidence="9">
    <location>
        <begin position="517"/>
        <end position="535"/>
    </location>
</feature>
<dbReference type="SUPFAM" id="SSF56317">
    <property type="entry name" value="Carbon-nitrogen hydrolase"/>
    <property type="match status" value="1"/>
</dbReference>
<protein>
    <recommendedName>
        <fullName evidence="9">Apolipoprotein N-acyltransferase</fullName>
        <shortName evidence="9">ALP N-acyltransferase</shortName>
        <ecNumber evidence="9">2.3.1.269</ecNumber>
    </recommendedName>
</protein>
<keyword evidence="8 9" id="KW-0012">Acyltransferase</keyword>
<evidence type="ECO:0000256" key="1">
    <source>
        <dbReference type="ARBA" id="ARBA00004651"/>
    </source>
</evidence>
<keyword evidence="4 9" id="KW-0808">Transferase</keyword>
<gene>
    <name evidence="9 11" type="primary">lnt</name>
    <name evidence="11" type="ORF">GWO12_02290</name>
</gene>
<dbReference type="PANTHER" id="PTHR38686:SF1">
    <property type="entry name" value="APOLIPOPROTEIN N-ACYLTRANSFERASE"/>
    <property type="match status" value="1"/>
</dbReference>
<evidence type="ECO:0000256" key="5">
    <source>
        <dbReference type="ARBA" id="ARBA00022692"/>
    </source>
</evidence>
<dbReference type="AlphaFoldDB" id="A0AAE5C7X0"/>
<evidence type="ECO:0000256" key="8">
    <source>
        <dbReference type="ARBA" id="ARBA00023315"/>
    </source>
</evidence>
<dbReference type="Proteomes" id="UP000702544">
    <property type="component" value="Unassembled WGS sequence"/>
</dbReference>
<evidence type="ECO:0000256" key="9">
    <source>
        <dbReference type="HAMAP-Rule" id="MF_01148"/>
    </source>
</evidence>
<dbReference type="CDD" id="cd07571">
    <property type="entry name" value="ALP_N-acyl_transferase"/>
    <property type="match status" value="1"/>
</dbReference>
<dbReference type="InterPro" id="IPR004563">
    <property type="entry name" value="Apolipo_AcylTrfase"/>
</dbReference>
<dbReference type="HAMAP" id="MF_01148">
    <property type="entry name" value="Lnt"/>
    <property type="match status" value="1"/>
</dbReference>
<reference evidence="11 12" key="1">
    <citation type="submission" date="2020-01" db="EMBL/GenBank/DDBJ databases">
        <title>Genomes assembled from Gulf of Kutch pelagic sediment metagenomes.</title>
        <authorList>
            <person name="Chandrashekar M."/>
            <person name="Mahajan M.S."/>
            <person name="Dave K.J."/>
            <person name="Vatsa P."/>
            <person name="Nathani N.M."/>
        </authorList>
    </citation>
    <scope>NUCLEOTIDE SEQUENCE [LARGE SCALE GENOMIC DNA]</scope>
    <source>
        <strain evidence="11">KS3-K002</strain>
    </source>
</reference>
<feature type="transmembrane region" description="Helical" evidence="9">
    <location>
        <begin position="64"/>
        <end position="84"/>
    </location>
</feature>
<evidence type="ECO:0000313" key="11">
    <source>
        <dbReference type="EMBL" id="NIR73936.1"/>
    </source>
</evidence>
<dbReference type="InterPro" id="IPR045378">
    <property type="entry name" value="LNT_N"/>
</dbReference>
<feature type="transmembrane region" description="Helical" evidence="9">
    <location>
        <begin position="172"/>
        <end position="188"/>
    </location>
</feature>
<dbReference type="GO" id="GO:0042158">
    <property type="term" value="P:lipoprotein biosynthetic process"/>
    <property type="evidence" value="ECO:0007669"/>
    <property type="project" value="UniProtKB-UniRule"/>
</dbReference>
<dbReference type="Pfam" id="PF00795">
    <property type="entry name" value="CN_hydrolase"/>
    <property type="match status" value="1"/>
</dbReference>
<keyword evidence="7 9" id="KW-0472">Membrane</keyword>
<evidence type="ECO:0000313" key="12">
    <source>
        <dbReference type="Proteomes" id="UP000702544"/>
    </source>
</evidence>
<dbReference type="EC" id="2.3.1.269" evidence="9"/>
<keyword evidence="3 9" id="KW-1003">Cell membrane</keyword>
<accession>A0AAE5C7X0</accession>
<comment type="caution">
    <text evidence="11">The sequence shown here is derived from an EMBL/GenBank/DDBJ whole genome shotgun (WGS) entry which is preliminary data.</text>
</comment>
<evidence type="ECO:0000256" key="2">
    <source>
        <dbReference type="ARBA" id="ARBA00010065"/>
    </source>
</evidence>
<dbReference type="Pfam" id="PF20154">
    <property type="entry name" value="LNT_N"/>
    <property type="match status" value="1"/>
</dbReference>